<evidence type="ECO:0000256" key="6">
    <source>
        <dbReference type="ARBA" id="ARBA00022989"/>
    </source>
</evidence>
<proteinExistence type="inferred from homology"/>
<evidence type="ECO:0000256" key="8">
    <source>
        <dbReference type="RuleBase" id="RU365088"/>
    </source>
</evidence>
<dbReference type="PANTHER" id="PTHR23502">
    <property type="entry name" value="MAJOR FACILITATOR SUPERFAMILY"/>
    <property type="match status" value="1"/>
</dbReference>
<keyword evidence="8" id="KW-0997">Cell inner membrane</keyword>
<dbReference type="OrthoDB" id="9800416at2"/>
<feature type="domain" description="Major facilitator superfamily (MFS) profile" evidence="9">
    <location>
        <begin position="16"/>
        <end position="401"/>
    </location>
</feature>
<feature type="transmembrane region" description="Helical" evidence="8">
    <location>
        <begin position="108"/>
        <end position="129"/>
    </location>
</feature>
<accession>A0A916YMN4</accession>
<dbReference type="GO" id="GO:0042910">
    <property type="term" value="F:xenobiotic transmembrane transporter activity"/>
    <property type="evidence" value="ECO:0007669"/>
    <property type="project" value="InterPro"/>
</dbReference>
<evidence type="ECO:0000256" key="2">
    <source>
        <dbReference type="ARBA" id="ARBA00006236"/>
    </source>
</evidence>
<evidence type="ECO:0000256" key="5">
    <source>
        <dbReference type="ARBA" id="ARBA00022692"/>
    </source>
</evidence>
<dbReference type="GO" id="GO:1990961">
    <property type="term" value="P:xenobiotic detoxification by transmembrane export across the plasma membrane"/>
    <property type="evidence" value="ECO:0007669"/>
    <property type="project" value="InterPro"/>
</dbReference>
<feature type="transmembrane region" description="Helical" evidence="8">
    <location>
        <begin position="55"/>
        <end position="75"/>
    </location>
</feature>
<keyword evidence="3 8" id="KW-0813">Transport</keyword>
<dbReference type="PANTHER" id="PTHR23502:SF132">
    <property type="entry name" value="POLYAMINE TRANSPORTER 2-RELATED"/>
    <property type="match status" value="1"/>
</dbReference>
<keyword evidence="4" id="KW-1003">Cell membrane</keyword>
<dbReference type="InterPro" id="IPR036259">
    <property type="entry name" value="MFS_trans_sf"/>
</dbReference>
<evidence type="ECO:0000259" key="9">
    <source>
        <dbReference type="PROSITE" id="PS50850"/>
    </source>
</evidence>
<dbReference type="SUPFAM" id="SSF103473">
    <property type="entry name" value="MFS general substrate transporter"/>
    <property type="match status" value="1"/>
</dbReference>
<evidence type="ECO:0000313" key="11">
    <source>
        <dbReference type="Proteomes" id="UP000598997"/>
    </source>
</evidence>
<name>A0A916YMN4_9SPHN</name>
<dbReference type="RefSeq" id="WP_156521615.1">
    <property type="nucleotide sequence ID" value="NZ_BMIO01000011.1"/>
</dbReference>
<keyword evidence="7 8" id="KW-0472">Membrane</keyword>
<feature type="transmembrane region" description="Helical" evidence="8">
    <location>
        <begin position="354"/>
        <end position="371"/>
    </location>
</feature>
<comment type="caution">
    <text evidence="10">The sequence shown here is derived from an EMBL/GenBank/DDBJ whole genome shotgun (WGS) entry which is preliminary data.</text>
</comment>
<protein>
    <recommendedName>
        <fullName evidence="8">Bcr/CflA family efflux transporter</fullName>
    </recommendedName>
</protein>
<feature type="transmembrane region" description="Helical" evidence="8">
    <location>
        <begin position="172"/>
        <end position="191"/>
    </location>
</feature>
<keyword evidence="11" id="KW-1185">Reference proteome</keyword>
<dbReference type="NCBIfam" id="TIGR00710">
    <property type="entry name" value="efflux_Bcr_CflA"/>
    <property type="match status" value="1"/>
</dbReference>
<sequence length="418" mass="45376">MFRLPKPPKELSRTEFTVMLAFVMALQALGIDAMLPALSDIAAELKVEDPNQRQLVVGTYLIGMGVGSLIFGFLADRFGRKPVILGGIGTYCLFDFGCMIITDFNALLVFRFANGMVASAGSVVANAIVRDRFEGDAMARVVSMIAVVFMIVPVLAPTIGQMILLVAGWRSIFGMMFVTGITMFLWVLFRLPETLAAHERQPMDLKRVAHNFRLVITNRDAFGYIFGATLVFAGLYGYINCAEQLVGEHFGLGQRFAYVFGGMAVFMALANFVNSRIVEKFGARRVSHTALLMFVVTGFLQLIAAWAAPNSFWLFAPLMTVNLGLIGFLGGNFSSIALQPFKHFAGSASSLQTTIRVGGGAVLGAIVGNAYDGTARPLGAALFGLSLAGLMLILFSERGKLFRRRKESIAQVEGEELV</sequence>
<dbReference type="GO" id="GO:0005886">
    <property type="term" value="C:plasma membrane"/>
    <property type="evidence" value="ECO:0007669"/>
    <property type="project" value="UniProtKB-SubCell"/>
</dbReference>
<dbReference type="EMBL" id="BMIO01000011">
    <property type="protein sequence ID" value="GGD52270.1"/>
    <property type="molecule type" value="Genomic_DNA"/>
</dbReference>
<evidence type="ECO:0000256" key="1">
    <source>
        <dbReference type="ARBA" id="ARBA00004651"/>
    </source>
</evidence>
<feature type="transmembrane region" description="Helical" evidence="8">
    <location>
        <begin position="286"/>
        <end position="306"/>
    </location>
</feature>
<evidence type="ECO:0000256" key="4">
    <source>
        <dbReference type="ARBA" id="ARBA00022475"/>
    </source>
</evidence>
<dbReference type="InterPro" id="IPR020846">
    <property type="entry name" value="MFS_dom"/>
</dbReference>
<evidence type="ECO:0000313" key="10">
    <source>
        <dbReference type="EMBL" id="GGD52270.1"/>
    </source>
</evidence>
<evidence type="ECO:0000256" key="7">
    <source>
        <dbReference type="ARBA" id="ARBA00023136"/>
    </source>
</evidence>
<dbReference type="Proteomes" id="UP000598997">
    <property type="component" value="Unassembled WGS sequence"/>
</dbReference>
<comment type="caution">
    <text evidence="8">Lacks conserved residue(s) required for the propagation of feature annotation.</text>
</comment>
<dbReference type="InterPro" id="IPR011701">
    <property type="entry name" value="MFS"/>
</dbReference>
<feature type="transmembrane region" description="Helical" evidence="8">
    <location>
        <begin position="82"/>
        <end position="102"/>
    </location>
</feature>
<dbReference type="CDD" id="cd17320">
    <property type="entry name" value="MFS_MdfA_MDR_like"/>
    <property type="match status" value="1"/>
</dbReference>
<feature type="transmembrane region" description="Helical" evidence="8">
    <location>
        <begin position="377"/>
        <end position="396"/>
    </location>
</feature>
<dbReference type="InterPro" id="IPR004812">
    <property type="entry name" value="Efflux_drug-R_Bcr/CmlA"/>
</dbReference>
<gene>
    <name evidence="10" type="ORF">GCM10010989_27940</name>
</gene>
<organism evidence="10 11">
    <name type="scientific">Croceicoccus pelagius</name>
    <dbReference type="NCBI Taxonomy" id="1703341"/>
    <lineage>
        <taxon>Bacteria</taxon>
        <taxon>Pseudomonadati</taxon>
        <taxon>Pseudomonadota</taxon>
        <taxon>Alphaproteobacteria</taxon>
        <taxon>Sphingomonadales</taxon>
        <taxon>Erythrobacteraceae</taxon>
        <taxon>Croceicoccus</taxon>
    </lineage>
</organism>
<dbReference type="Pfam" id="PF07690">
    <property type="entry name" value="MFS_1"/>
    <property type="match status" value="1"/>
</dbReference>
<dbReference type="PROSITE" id="PS50850">
    <property type="entry name" value="MFS"/>
    <property type="match status" value="1"/>
</dbReference>
<keyword evidence="5 8" id="KW-0812">Transmembrane</keyword>
<dbReference type="Gene3D" id="1.20.1720.10">
    <property type="entry name" value="Multidrug resistance protein D"/>
    <property type="match status" value="1"/>
</dbReference>
<comment type="similarity">
    <text evidence="2 8">Belongs to the major facilitator superfamily. Bcr/CmlA family.</text>
</comment>
<dbReference type="AlphaFoldDB" id="A0A916YMN4"/>
<evidence type="ECO:0000256" key="3">
    <source>
        <dbReference type="ARBA" id="ARBA00022448"/>
    </source>
</evidence>
<reference evidence="10 11" key="1">
    <citation type="journal article" date="2014" name="Int. J. Syst. Evol. Microbiol.">
        <title>Complete genome sequence of Corynebacterium casei LMG S-19264T (=DSM 44701T), isolated from a smear-ripened cheese.</title>
        <authorList>
            <consortium name="US DOE Joint Genome Institute (JGI-PGF)"/>
            <person name="Walter F."/>
            <person name="Albersmeier A."/>
            <person name="Kalinowski J."/>
            <person name="Ruckert C."/>
        </authorList>
    </citation>
    <scope>NUCLEOTIDE SEQUENCE [LARGE SCALE GENOMIC DNA]</scope>
    <source>
        <strain evidence="10 11">CGMCC 1.15358</strain>
    </source>
</reference>
<feature type="transmembrane region" description="Helical" evidence="8">
    <location>
        <begin position="255"/>
        <end position="274"/>
    </location>
</feature>
<comment type="subcellular location">
    <subcellularLocation>
        <location evidence="8">Cell inner membrane</location>
        <topology evidence="8">Multi-pass membrane protein</topology>
    </subcellularLocation>
    <subcellularLocation>
        <location evidence="1">Cell membrane</location>
        <topology evidence="1">Multi-pass membrane protein</topology>
    </subcellularLocation>
</comment>
<feature type="transmembrane region" description="Helical" evidence="8">
    <location>
        <begin position="141"/>
        <end position="166"/>
    </location>
</feature>
<keyword evidence="6 8" id="KW-1133">Transmembrane helix</keyword>
<feature type="transmembrane region" description="Helical" evidence="8">
    <location>
        <begin position="221"/>
        <end position="239"/>
    </location>
</feature>
<feature type="transmembrane region" description="Helical" evidence="8">
    <location>
        <begin position="312"/>
        <end position="333"/>
    </location>
</feature>